<dbReference type="AlphaFoldDB" id="A0A7S1UGK6"/>
<feature type="compositionally biased region" description="Basic residues" evidence="2">
    <location>
        <begin position="24"/>
        <end position="36"/>
    </location>
</feature>
<feature type="compositionally biased region" description="Low complexity" evidence="2">
    <location>
        <begin position="37"/>
        <end position="53"/>
    </location>
</feature>
<organism evidence="3">
    <name type="scientific">Phaeomonas parva</name>
    <dbReference type="NCBI Taxonomy" id="124430"/>
    <lineage>
        <taxon>Eukaryota</taxon>
        <taxon>Sar</taxon>
        <taxon>Stramenopiles</taxon>
        <taxon>Ochrophyta</taxon>
        <taxon>Pinguiophyceae</taxon>
        <taxon>Pinguiochrysidales</taxon>
        <taxon>Pinguiochrysidaceae</taxon>
        <taxon>Phaeomonas</taxon>
    </lineage>
</organism>
<evidence type="ECO:0000256" key="2">
    <source>
        <dbReference type="SAM" id="MobiDB-lite"/>
    </source>
</evidence>
<proteinExistence type="predicted"/>
<sequence length="396" mass="43667">MAEERLHLDEQPWVVSDVQTRAVHVSRSRSPGRRPRSPAAGSPAGSTPGQPTTPWSPSPVRESRPDRRRESADALRESPLAPQTPPPHSPPPPQPKSVGPTSAPTYVQARSEAFTGDKRPPPAAAPPSSLEERCRIAEQMMELYQRQLQRLTGENQRLRRRVTHHHEERQRLTRVIEHLSAIVETQSSVVFAPGDHESTSSPSDDGRLPRSPPPMRRRARDEMKRPEQQQQQQNALKAERFRMRMRYDKPTRVPRAALREVPDPYASVKLDESGEYDVVVSDLKDDPEHSQEVPLEAAAAHGDASAAAPEGGWRRSIVAAGGMVNVSVSWPPEAAAKVSQEDEEEEQEPAALATGSGAKPVAASPSISVQGRFADGDTSFEYNEQGSFELIQAYYG</sequence>
<accession>A0A7S1UGK6</accession>
<feature type="compositionally biased region" description="Basic and acidic residues" evidence="2">
    <location>
        <begin position="194"/>
        <end position="208"/>
    </location>
</feature>
<name>A0A7S1UGK6_9STRA</name>
<feature type="compositionally biased region" description="Low complexity" evidence="2">
    <location>
        <begin position="297"/>
        <end position="308"/>
    </location>
</feature>
<feature type="region of interest" description="Disordered" evidence="2">
    <location>
        <begin position="334"/>
        <end position="363"/>
    </location>
</feature>
<feature type="region of interest" description="Disordered" evidence="2">
    <location>
        <begin position="1"/>
        <end position="134"/>
    </location>
</feature>
<feature type="region of interest" description="Disordered" evidence="2">
    <location>
        <begin position="187"/>
        <end position="236"/>
    </location>
</feature>
<feature type="compositionally biased region" description="Basic and acidic residues" evidence="2">
    <location>
        <begin position="1"/>
        <end position="10"/>
    </location>
</feature>
<protein>
    <submittedName>
        <fullName evidence="3">Uncharacterized protein</fullName>
    </submittedName>
</protein>
<feature type="coiled-coil region" evidence="1">
    <location>
        <begin position="134"/>
        <end position="168"/>
    </location>
</feature>
<feature type="region of interest" description="Disordered" evidence="2">
    <location>
        <begin position="284"/>
        <end position="308"/>
    </location>
</feature>
<keyword evidence="1" id="KW-0175">Coiled coil</keyword>
<evidence type="ECO:0000313" key="3">
    <source>
        <dbReference type="EMBL" id="CAD9267569.1"/>
    </source>
</evidence>
<evidence type="ECO:0000256" key="1">
    <source>
        <dbReference type="SAM" id="Coils"/>
    </source>
</evidence>
<dbReference type="EMBL" id="HBGJ01041357">
    <property type="protein sequence ID" value="CAD9267569.1"/>
    <property type="molecule type" value="Transcribed_RNA"/>
</dbReference>
<feature type="compositionally biased region" description="Pro residues" evidence="2">
    <location>
        <begin position="82"/>
        <end position="95"/>
    </location>
</feature>
<gene>
    <name evidence="3" type="ORF">PPAR1163_LOCUS25998</name>
</gene>
<feature type="compositionally biased region" description="Basic and acidic residues" evidence="2">
    <location>
        <begin position="61"/>
        <end position="76"/>
    </location>
</feature>
<reference evidence="3" key="1">
    <citation type="submission" date="2021-01" db="EMBL/GenBank/DDBJ databases">
        <authorList>
            <person name="Corre E."/>
            <person name="Pelletier E."/>
            <person name="Niang G."/>
            <person name="Scheremetjew M."/>
            <person name="Finn R."/>
            <person name="Kale V."/>
            <person name="Holt S."/>
            <person name="Cochrane G."/>
            <person name="Meng A."/>
            <person name="Brown T."/>
            <person name="Cohen L."/>
        </authorList>
    </citation>
    <scope>NUCLEOTIDE SEQUENCE</scope>
    <source>
        <strain evidence="3">CCMP2877</strain>
    </source>
</reference>